<dbReference type="AlphaFoldDB" id="A0AAV1CKV8"/>
<evidence type="ECO:0000313" key="3">
    <source>
        <dbReference type="EMBL" id="CAI9096205.1"/>
    </source>
</evidence>
<comment type="similarity">
    <text evidence="1">Belongs to the LOB domain-containing protein family.</text>
</comment>
<dbReference type="EMBL" id="OX459119">
    <property type="protein sequence ID" value="CAI9096205.1"/>
    <property type="molecule type" value="Genomic_DNA"/>
</dbReference>
<dbReference type="PROSITE" id="PS50891">
    <property type="entry name" value="LOB"/>
    <property type="match status" value="1"/>
</dbReference>
<dbReference type="PANTHER" id="PTHR31304">
    <property type="entry name" value="LOB DOMAIN-CONTAINING PROTEIN 38"/>
    <property type="match status" value="1"/>
</dbReference>
<evidence type="ECO:0000256" key="1">
    <source>
        <dbReference type="ARBA" id="ARBA00005474"/>
    </source>
</evidence>
<dbReference type="Pfam" id="PF03195">
    <property type="entry name" value="LOB"/>
    <property type="match status" value="1"/>
</dbReference>
<accession>A0AAV1CKV8</accession>
<proteinExistence type="inferred from homology"/>
<sequence length="283" mass="31748">MSCNGCRVLRKGCSDDCALRPCLQWIKTPEAQGNATVFLAKFYGRAGLVNLVNAGPQHLRHEIFRSLLYEACGRIINPIYGAAGLMWSGNWERCQSAVEAVLAGKPIMKVSETDDDVGQGHPIMPLKGCDIRHLGKNSNGLNSNFYNNNLNNNNNNIHRVRTTRNRFKRSGFRGKFGRVDDYAQLTHMDIKEPTKFSITGWDFSRTDDEEDYEYHQAAEEELKRAPSHDSLSVETVEPSLVNPVIEQDRVVKTEVQLDLGAADEEDADLVLDLSLGFYPLRSS</sequence>
<dbReference type="GO" id="GO:0010468">
    <property type="term" value="P:regulation of gene expression"/>
    <property type="evidence" value="ECO:0007669"/>
    <property type="project" value="TreeGrafter"/>
</dbReference>
<dbReference type="Proteomes" id="UP001161247">
    <property type="component" value="Chromosome 2"/>
</dbReference>
<organism evidence="3 4">
    <name type="scientific">Oldenlandia corymbosa var. corymbosa</name>
    <dbReference type="NCBI Taxonomy" id="529605"/>
    <lineage>
        <taxon>Eukaryota</taxon>
        <taxon>Viridiplantae</taxon>
        <taxon>Streptophyta</taxon>
        <taxon>Embryophyta</taxon>
        <taxon>Tracheophyta</taxon>
        <taxon>Spermatophyta</taxon>
        <taxon>Magnoliopsida</taxon>
        <taxon>eudicotyledons</taxon>
        <taxon>Gunneridae</taxon>
        <taxon>Pentapetalae</taxon>
        <taxon>asterids</taxon>
        <taxon>lamiids</taxon>
        <taxon>Gentianales</taxon>
        <taxon>Rubiaceae</taxon>
        <taxon>Rubioideae</taxon>
        <taxon>Spermacoceae</taxon>
        <taxon>Hedyotis-Oldenlandia complex</taxon>
        <taxon>Oldenlandia</taxon>
    </lineage>
</organism>
<dbReference type="InterPro" id="IPR004883">
    <property type="entry name" value="LOB"/>
</dbReference>
<feature type="domain" description="LOB" evidence="2">
    <location>
        <begin position="1"/>
        <end position="107"/>
    </location>
</feature>
<name>A0AAV1CKV8_OLDCO</name>
<evidence type="ECO:0000313" key="4">
    <source>
        <dbReference type="Proteomes" id="UP001161247"/>
    </source>
</evidence>
<dbReference type="PANTHER" id="PTHR31304:SF73">
    <property type="entry name" value="OS01G0511000 PROTEIN"/>
    <property type="match status" value="1"/>
</dbReference>
<evidence type="ECO:0000259" key="2">
    <source>
        <dbReference type="PROSITE" id="PS50891"/>
    </source>
</evidence>
<keyword evidence="4" id="KW-1185">Reference proteome</keyword>
<protein>
    <submittedName>
        <fullName evidence="3">OLC1v1032291C1</fullName>
    </submittedName>
</protein>
<gene>
    <name evidence="3" type="ORF">OLC1_LOCUS7014</name>
</gene>
<reference evidence="3" key="1">
    <citation type="submission" date="2023-03" db="EMBL/GenBank/DDBJ databases">
        <authorList>
            <person name="Julca I."/>
        </authorList>
    </citation>
    <scope>NUCLEOTIDE SEQUENCE</scope>
</reference>